<evidence type="ECO:0000313" key="7">
    <source>
        <dbReference type="Proteomes" id="UP000218896"/>
    </source>
</evidence>
<evidence type="ECO:0000256" key="4">
    <source>
        <dbReference type="SAM" id="Phobius"/>
    </source>
</evidence>
<feature type="transmembrane region" description="Helical" evidence="4">
    <location>
        <begin position="51"/>
        <end position="71"/>
    </location>
</feature>
<comment type="cofactor">
    <cofactor evidence="1">
        <name>Mg(2+)</name>
        <dbReference type="ChEBI" id="CHEBI:18420"/>
    </cofactor>
</comment>
<dbReference type="InterPro" id="IPR043128">
    <property type="entry name" value="Rev_trsase/Diguanyl_cyclase"/>
</dbReference>
<feature type="transmembrane region" description="Helical" evidence="4">
    <location>
        <begin position="78"/>
        <end position="100"/>
    </location>
</feature>
<dbReference type="Proteomes" id="UP000218896">
    <property type="component" value="Unassembled WGS sequence"/>
</dbReference>
<dbReference type="PANTHER" id="PTHR45138:SF9">
    <property type="entry name" value="DIGUANYLATE CYCLASE DGCM-RELATED"/>
    <property type="match status" value="1"/>
</dbReference>
<dbReference type="EMBL" id="NSKD01000005">
    <property type="protein sequence ID" value="PAU79875.1"/>
    <property type="molecule type" value="Genomic_DNA"/>
</dbReference>
<comment type="catalytic activity">
    <reaction evidence="3">
        <text>2 GTP = 3',3'-c-di-GMP + 2 diphosphate</text>
        <dbReference type="Rhea" id="RHEA:24898"/>
        <dbReference type="ChEBI" id="CHEBI:33019"/>
        <dbReference type="ChEBI" id="CHEBI:37565"/>
        <dbReference type="ChEBI" id="CHEBI:58805"/>
        <dbReference type="EC" id="2.7.7.65"/>
    </reaction>
</comment>
<reference evidence="6 7" key="1">
    <citation type="submission" date="2017-08" db="EMBL/GenBank/DDBJ databases">
        <title>Halovibrio sewagensis sp. nov., isolated from wastewater of high salinity.</title>
        <authorList>
            <person name="Dong X."/>
            <person name="Zhang G."/>
        </authorList>
    </citation>
    <scope>NUCLEOTIDE SEQUENCE [LARGE SCALE GENOMIC DNA]</scope>
    <source>
        <strain evidence="6 7">YL5-2</strain>
    </source>
</reference>
<dbReference type="SMART" id="SM00267">
    <property type="entry name" value="GGDEF"/>
    <property type="match status" value="1"/>
</dbReference>
<keyword evidence="4" id="KW-0472">Membrane</keyword>
<dbReference type="CDD" id="cd01949">
    <property type="entry name" value="GGDEF"/>
    <property type="match status" value="1"/>
</dbReference>
<comment type="caution">
    <text evidence="6">The sequence shown here is derived from an EMBL/GenBank/DDBJ whole genome shotgun (WGS) entry which is preliminary data.</text>
</comment>
<dbReference type="GO" id="GO:0043709">
    <property type="term" value="P:cell adhesion involved in single-species biofilm formation"/>
    <property type="evidence" value="ECO:0007669"/>
    <property type="project" value="TreeGrafter"/>
</dbReference>
<dbReference type="NCBIfam" id="TIGR00254">
    <property type="entry name" value="GGDEF"/>
    <property type="match status" value="1"/>
</dbReference>
<dbReference type="GO" id="GO:0052621">
    <property type="term" value="F:diguanylate cyclase activity"/>
    <property type="evidence" value="ECO:0007669"/>
    <property type="project" value="UniProtKB-EC"/>
</dbReference>
<dbReference type="InterPro" id="IPR029787">
    <property type="entry name" value="Nucleotide_cyclase"/>
</dbReference>
<feature type="transmembrane region" description="Helical" evidence="4">
    <location>
        <begin position="12"/>
        <end position="31"/>
    </location>
</feature>
<gene>
    <name evidence="6" type="ORF">CK501_11795</name>
</gene>
<feature type="domain" description="GGDEF" evidence="5">
    <location>
        <begin position="237"/>
        <end position="366"/>
    </location>
</feature>
<dbReference type="Gene3D" id="3.30.70.270">
    <property type="match status" value="1"/>
</dbReference>
<name>A0A2A2F5J3_9GAMM</name>
<dbReference type="SUPFAM" id="SSF55073">
    <property type="entry name" value="Nucleotide cyclase"/>
    <property type="match status" value="1"/>
</dbReference>
<dbReference type="InterPro" id="IPR050469">
    <property type="entry name" value="Diguanylate_Cyclase"/>
</dbReference>
<evidence type="ECO:0000256" key="1">
    <source>
        <dbReference type="ARBA" id="ARBA00001946"/>
    </source>
</evidence>
<dbReference type="AlphaFoldDB" id="A0A2A2F5J3"/>
<dbReference type="GO" id="GO:0005886">
    <property type="term" value="C:plasma membrane"/>
    <property type="evidence" value="ECO:0007669"/>
    <property type="project" value="TreeGrafter"/>
</dbReference>
<keyword evidence="4" id="KW-0812">Transmembrane</keyword>
<evidence type="ECO:0000256" key="2">
    <source>
        <dbReference type="ARBA" id="ARBA00012528"/>
    </source>
</evidence>
<accession>A0A2A2F5J3</accession>
<dbReference type="GO" id="GO:1902201">
    <property type="term" value="P:negative regulation of bacterial-type flagellum-dependent cell motility"/>
    <property type="evidence" value="ECO:0007669"/>
    <property type="project" value="TreeGrafter"/>
</dbReference>
<dbReference type="Pfam" id="PF00990">
    <property type="entry name" value="GGDEF"/>
    <property type="match status" value="1"/>
</dbReference>
<feature type="transmembrane region" description="Helical" evidence="4">
    <location>
        <begin position="106"/>
        <end position="136"/>
    </location>
</feature>
<dbReference type="PANTHER" id="PTHR45138">
    <property type="entry name" value="REGULATORY COMPONENTS OF SENSORY TRANSDUCTION SYSTEM"/>
    <property type="match status" value="1"/>
</dbReference>
<feature type="transmembrane region" description="Helical" evidence="4">
    <location>
        <begin position="173"/>
        <end position="193"/>
    </location>
</feature>
<protein>
    <recommendedName>
        <fullName evidence="2">diguanylate cyclase</fullName>
        <ecNumber evidence="2">2.7.7.65</ecNumber>
    </recommendedName>
</protein>
<keyword evidence="7" id="KW-1185">Reference proteome</keyword>
<proteinExistence type="predicted"/>
<evidence type="ECO:0000256" key="3">
    <source>
        <dbReference type="ARBA" id="ARBA00034247"/>
    </source>
</evidence>
<dbReference type="EC" id="2.7.7.65" evidence="2"/>
<dbReference type="PROSITE" id="PS50887">
    <property type="entry name" value="GGDEF"/>
    <property type="match status" value="1"/>
</dbReference>
<feature type="transmembrane region" description="Helical" evidence="4">
    <location>
        <begin position="148"/>
        <end position="167"/>
    </location>
</feature>
<sequence length="372" mass="41372">MRLSRFAFQSHYGYLVSAFYPLTGYCNRMMLKKLGNQYGNIRKRLSDDFRLSIIMMFCIPAALAIGGFGVYRYLQGDWLMTLVDTLLVVLLLSISGFAWITGNTVLTGIVLVVFTGIGVLSVLYLAGLVGLFWAYVDTIATFFLSPPAFAIPKVLFMVGASVALGSASGLGPLALISFATTVFVVSIFAFSFARRSRAQARLLEEQAIRDPLTGAGNRRALEEELCIAIARVQRRESGAGLLMLDLDHFKEINDRYGHANGDEVLQRFAELVRTHSRHEDRLFRFGGEEFVLLLNNVRDESMILAARHIQQTIRDQLSTHGQPVTCSIGAALADPQDDWESWLHRADNAVYQAKTSGRDTIIVADHLPAERR</sequence>
<evidence type="ECO:0000259" key="5">
    <source>
        <dbReference type="PROSITE" id="PS50887"/>
    </source>
</evidence>
<evidence type="ECO:0000313" key="6">
    <source>
        <dbReference type="EMBL" id="PAU79875.1"/>
    </source>
</evidence>
<keyword evidence="4" id="KW-1133">Transmembrane helix</keyword>
<dbReference type="FunFam" id="3.30.70.270:FF:000001">
    <property type="entry name" value="Diguanylate cyclase domain protein"/>
    <property type="match status" value="1"/>
</dbReference>
<dbReference type="InterPro" id="IPR000160">
    <property type="entry name" value="GGDEF_dom"/>
</dbReference>
<organism evidence="6 7">
    <name type="scientific">Halovibrio salipaludis</name>
    <dbReference type="NCBI Taxonomy" id="2032626"/>
    <lineage>
        <taxon>Bacteria</taxon>
        <taxon>Pseudomonadati</taxon>
        <taxon>Pseudomonadota</taxon>
        <taxon>Gammaproteobacteria</taxon>
        <taxon>Oceanospirillales</taxon>
        <taxon>Halomonadaceae</taxon>
        <taxon>Halovibrio</taxon>
    </lineage>
</organism>